<feature type="chain" id="PRO_5005221088" evidence="2">
    <location>
        <begin position="30"/>
        <end position="1097"/>
    </location>
</feature>
<organism evidence="4 5">
    <name type="scientific">Yersinia intermedia</name>
    <dbReference type="NCBI Taxonomy" id="631"/>
    <lineage>
        <taxon>Bacteria</taxon>
        <taxon>Pseudomonadati</taxon>
        <taxon>Pseudomonadota</taxon>
        <taxon>Gammaproteobacteria</taxon>
        <taxon>Enterobacterales</taxon>
        <taxon>Yersiniaceae</taxon>
        <taxon>Yersinia</taxon>
    </lineage>
</organism>
<name>A0A0H5LWW4_YERIN</name>
<dbReference type="InterPro" id="IPR051551">
    <property type="entry name" value="Autotransporter_adhesion"/>
</dbReference>
<evidence type="ECO:0000313" key="4">
    <source>
        <dbReference type="EMBL" id="CRY55633.1"/>
    </source>
</evidence>
<evidence type="ECO:0000256" key="2">
    <source>
        <dbReference type="SAM" id="SignalP"/>
    </source>
</evidence>
<dbReference type="PANTHER" id="PTHR35037:SF3">
    <property type="entry name" value="C-TERMINAL REGION OF AIDA-LIKE PROTEIN"/>
    <property type="match status" value="1"/>
</dbReference>
<dbReference type="InterPro" id="IPR011050">
    <property type="entry name" value="Pectin_lyase_fold/virulence"/>
</dbReference>
<dbReference type="Pfam" id="PF03797">
    <property type="entry name" value="Autotransporter"/>
    <property type="match status" value="1"/>
</dbReference>
<accession>A0A0H5LWW4</accession>
<protein>
    <submittedName>
        <fullName evidence="4">Putative autotransporter protein</fullName>
    </submittedName>
</protein>
<dbReference type="PANTHER" id="PTHR35037">
    <property type="entry name" value="C-TERMINAL REGION OF AIDA-LIKE PROTEIN"/>
    <property type="match status" value="1"/>
</dbReference>
<proteinExistence type="predicted"/>
<keyword evidence="2" id="KW-0732">Signal</keyword>
<dbReference type="InterPro" id="IPR006315">
    <property type="entry name" value="OM_autotransptr_brl_dom"/>
</dbReference>
<dbReference type="InterPro" id="IPR036709">
    <property type="entry name" value="Autotransporte_beta_dom_sf"/>
</dbReference>
<dbReference type="SUPFAM" id="SSF103515">
    <property type="entry name" value="Autotransporter"/>
    <property type="match status" value="1"/>
</dbReference>
<dbReference type="Gene3D" id="2.40.128.130">
    <property type="entry name" value="Autotransporter beta-domain"/>
    <property type="match status" value="1"/>
</dbReference>
<dbReference type="AlphaFoldDB" id="A0A0H5LWW4"/>
<dbReference type="InterPro" id="IPR012332">
    <property type="entry name" value="Autotransporter_pectin_lyase_C"/>
</dbReference>
<sequence length="1097" mass="115151">MRINKTAARPYFSKTLLATLLLPTFSPLDSCVAQTISVTDGRTVAISGDYDSSGHYQPAVIVKGVGSTVTGASDLAIYTTGRVGNGVNLSQGGALKLQGSIIRTEGEFAAGIRNSEGTINLQGGVIMTSGDKGSGIYSAGIGSRVNINGTVLNISGDHANAVEGFDGAKLTLNNTIMNISGGHGIYLDDFGTTLTGTNNAIHNTHSDRESGIGVYIANGGLNATLDNTTLNMTEGYAGVAVGQDSMITMNGLTVTGTMNNVFDINGSANISNANIDLVSGAVLRAAGDNLGNKAVIVFNNVNAISRGGNSALVDVNSYTDVTLHGGSYQTKSAYATGVWVPDNTSSVNISHATVMTDGNNAIAIENRGTAVASHTTVKTTGDNAHGLYSQSIFNATNMFISTMGNGSAGAITAKRSHLNLDGATVQTMGDASMVLGTFVGSSINANNLVGTSSGANAYALWTQARGTMVLQNSQITTTGMDAGGIYAAGADAIYSEVTLDNAQIVSEQGTGVRAIGANINIELKNGSQLVGGNGLLVNANTHVGTTASPLNIISNVNLKADNHSVLVGDIQADANNNVSLTLKNNATWTGAALNAAHIDIDQSSRWNVASDADVRSLNVLGQVNFLSTANRGAATARSHDFNTLTVNGDLTGNGRFVFNARLGDDNSPADRLHVTGNATGEHNVTVVNQGGLGALTTGSGIPLIRVDGDARYSQFLMSNLVTAGAYKYYLYQTDEHSWNLQSYLSPVDPADPADPADLVGPQNPQNPADPGKPITVMPSRPKQPVIAYRDEVAGYIAAPWLNAFYGFTTLGRLNERRGSVKGATNGFNQASWGRISGQHNHFDAGRFSYGSDIRFAQLGHDLYQAENTLGTQVTAGVMMTLGQQQTDTQDKARAIRPDLSIDTGKITTDAYGVGGYYTLITSQGGYVDLVGQGTLYRNRYQSQHDAKQNGYGVVMSAEVGQAYLIANNWKVAPQGQLKYQYLHLSGFSDDISGVNGTHYSIGEARTGLRVFREATLSQVITPYYSTDIVYLLGDNPEVTIDTASLRPTFSQTYWQGGVGVNAKVNSNVNIYVDAKYQRAFDGEMDGYTGNLGVKVSF</sequence>
<dbReference type="InterPro" id="IPR005546">
    <property type="entry name" value="Autotransporte_beta"/>
</dbReference>
<feature type="domain" description="Autotransporter" evidence="3">
    <location>
        <begin position="824"/>
        <end position="1097"/>
    </location>
</feature>
<dbReference type="InterPro" id="IPR043990">
    <property type="entry name" value="AC_1"/>
</dbReference>
<feature type="signal peptide" evidence="2">
    <location>
        <begin position="1"/>
        <end position="29"/>
    </location>
</feature>
<feature type="region of interest" description="Disordered" evidence="1">
    <location>
        <begin position="749"/>
        <end position="778"/>
    </location>
</feature>
<dbReference type="Gene3D" id="2.160.20.20">
    <property type="match status" value="2"/>
</dbReference>
<dbReference type="GO" id="GO:0019867">
    <property type="term" value="C:outer membrane"/>
    <property type="evidence" value="ECO:0007669"/>
    <property type="project" value="InterPro"/>
</dbReference>
<gene>
    <name evidence="4" type="primary">yapE</name>
    <name evidence="4" type="ORF">ERS008476_02634</name>
</gene>
<dbReference type="EMBL" id="CWJI01000007">
    <property type="protein sequence ID" value="CRY55633.1"/>
    <property type="molecule type" value="Genomic_DNA"/>
</dbReference>
<dbReference type="CDD" id="cd00253">
    <property type="entry name" value="PL_Passenger_AT"/>
    <property type="match status" value="1"/>
</dbReference>
<reference evidence="5" key="1">
    <citation type="submission" date="2015-03" db="EMBL/GenBank/DDBJ databases">
        <authorList>
            <consortium name="Pathogen Informatics"/>
        </authorList>
    </citation>
    <scope>NUCLEOTIDE SEQUENCE [LARGE SCALE GENOMIC DNA]</scope>
    <source>
        <strain evidence="5">R148</strain>
    </source>
</reference>
<dbReference type="Pfam" id="PF18883">
    <property type="entry name" value="AC_1"/>
    <property type="match status" value="1"/>
</dbReference>
<dbReference type="PROSITE" id="PS51208">
    <property type="entry name" value="AUTOTRANSPORTER"/>
    <property type="match status" value="1"/>
</dbReference>
<dbReference type="SUPFAM" id="SSF51126">
    <property type="entry name" value="Pectin lyase-like"/>
    <property type="match status" value="1"/>
</dbReference>
<dbReference type="Proteomes" id="UP000043316">
    <property type="component" value="Unassembled WGS sequence"/>
</dbReference>
<dbReference type="NCBIfam" id="TIGR01414">
    <property type="entry name" value="autotrans_barl"/>
    <property type="match status" value="1"/>
</dbReference>
<evidence type="ECO:0000259" key="3">
    <source>
        <dbReference type="PROSITE" id="PS51208"/>
    </source>
</evidence>
<evidence type="ECO:0000256" key="1">
    <source>
        <dbReference type="SAM" id="MobiDB-lite"/>
    </source>
</evidence>
<dbReference type="SMART" id="SM00869">
    <property type="entry name" value="Autotransporter"/>
    <property type="match status" value="1"/>
</dbReference>
<evidence type="ECO:0000313" key="5">
    <source>
        <dbReference type="Proteomes" id="UP000043316"/>
    </source>
</evidence>
<dbReference type="RefSeq" id="WP_053009765.1">
    <property type="nucleotide sequence ID" value="NZ_CWJI01000007.1"/>
</dbReference>